<dbReference type="OrthoDB" id="73919at2759"/>
<protein>
    <recommendedName>
        <fullName evidence="7">Arf-GAP domain-containing protein</fullName>
    </recommendedName>
</protein>
<dbReference type="PROSITE" id="PS50115">
    <property type="entry name" value="ARFGAP"/>
    <property type="match status" value="1"/>
</dbReference>
<keyword evidence="4" id="KW-0862">Zinc</keyword>
<dbReference type="Pfam" id="PF01412">
    <property type="entry name" value="ArfGap"/>
    <property type="match status" value="1"/>
</dbReference>
<evidence type="ECO:0000256" key="2">
    <source>
        <dbReference type="ARBA" id="ARBA00022723"/>
    </source>
</evidence>
<gene>
    <name evidence="8" type="ORF">BJG266_LOCUS34860</name>
    <name evidence="9" type="ORF">BJG266_LOCUS34985</name>
    <name evidence="10" type="ORF">QVE165_LOCUS51905</name>
    <name evidence="11" type="ORF">QVE165_LOCUS52014</name>
</gene>
<evidence type="ECO:0000313" key="11">
    <source>
        <dbReference type="EMBL" id="CAF1596579.1"/>
    </source>
</evidence>
<dbReference type="InterPro" id="IPR044732">
    <property type="entry name" value="ArfGAP_SMAP1-like"/>
</dbReference>
<dbReference type="Proteomes" id="UP000663832">
    <property type="component" value="Unassembled WGS sequence"/>
</dbReference>
<evidence type="ECO:0000313" key="8">
    <source>
        <dbReference type="EMBL" id="CAF1349230.1"/>
    </source>
</evidence>
<dbReference type="GO" id="GO:0005096">
    <property type="term" value="F:GTPase activator activity"/>
    <property type="evidence" value="ECO:0007669"/>
    <property type="project" value="UniProtKB-KW"/>
</dbReference>
<comment type="caution">
    <text evidence="10">The sequence shown here is derived from an EMBL/GenBank/DDBJ whole genome shotgun (WGS) entry which is preliminary data.</text>
</comment>
<dbReference type="EMBL" id="CAJNOI010000813">
    <property type="protein sequence ID" value="CAF1349230.1"/>
    <property type="molecule type" value="Genomic_DNA"/>
</dbReference>
<dbReference type="Proteomes" id="UP000663877">
    <property type="component" value="Unassembled WGS sequence"/>
</dbReference>
<dbReference type="CDD" id="cd08839">
    <property type="entry name" value="ArfGap_SMAP"/>
    <property type="match status" value="1"/>
</dbReference>
<evidence type="ECO:0000313" key="9">
    <source>
        <dbReference type="EMBL" id="CAF1351602.1"/>
    </source>
</evidence>
<dbReference type="InterPro" id="IPR038508">
    <property type="entry name" value="ArfGAP_dom_sf"/>
</dbReference>
<feature type="domain" description="Arf-GAP" evidence="7">
    <location>
        <begin position="17"/>
        <end position="135"/>
    </location>
</feature>
<evidence type="ECO:0000256" key="3">
    <source>
        <dbReference type="ARBA" id="ARBA00022771"/>
    </source>
</evidence>
<evidence type="ECO:0000313" key="10">
    <source>
        <dbReference type="EMBL" id="CAF1595989.1"/>
    </source>
</evidence>
<dbReference type="InterPro" id="IPR037278">
    <property type="entry name" value="ARFGAP/RecO"/>
</dbReference>
<keyword evidence="2" id="KW-0479">Metal-binding</keyword>
<dbReference type="PRINTS" id="PR00405">
    <property type="entry name" value="REVINTRACTNG"/>
</dbReference>
<evidence type="ECO:0000256" key="6">
    <source>
        <dbReference type="SAM" id="MobiDB-lite"/>
    </source>
</evidence>
<dbReference type="PANTHER" id="PTHR45705:SF1">
    <property type="entry name" value="FI20236P1"/>
    <property type="match status" value="1"/>
</dbReference>
<dbReference type="InterPro" id="IPR001164">
    <property type="entry name" value="ArfGAP_dom"/>
</dbReference>
<dbReference type="EMBL" id="CAJNOI010000831">
    <property type="protein sequence ID" value="CAF1351602.1"/>
    <property type="molecule type" value="Genomic_DNA"/>
</dbReference>
<evidence type="ECO:0000313" key="12">
    <source>
        <dbReference type="Proteomes" id="UP000663832"/>
    </source>
</evidence>
<dbReference type="AlphaFoldDB" id="A0A816AGS9"/>
<sequence>MAVRSEREKSKMQEKYQVILSQMLKEEDNKYCVDCDTKSPRWASWNIGVFICIRCAGFHRNLGVHISKVKSVNLDSWTSEQIASMQAMSNSRARAVYEANLPDGFRRPQSDSTLEAFIRAKYEQRKWIAKEWIPPEITVPIDLIESETHQRKIETTSDSRQMEKHAPKIKPFATPATNNNPVQQTGQISSSSITTPIVENNNQNLLNLDEPLSSPTNNVNSTTVSSSNILDPLHELFTTTTTSQNSTNGNTTVQNIDKDLESAFYSSNDSATNNSGVMTNEKIMALFNTPQTSVTTASGMNIRPISTQHSTPSSTGFVYPPPAQHSPFVPPQKSVSFGNNLYQQATNFGSQIQQNYPYSVHPAMAHNNANIQNSTSTFTHDQFSQFMPFTNTKMNTSTGGTFIANTPMRPITEYMTTSSDSLWQ</sequence>
<dbReference type="SUPFAM" id="SSF57863">
    <property type="entry name" value="ArfGap/RecO-like zinc finger"/>
    <property type="match status" value="1"/>
</dbReference>
<evidence type="ECO:0000256" key="1">
    <source>
        <dbReference type="ARBA" id="ARBA00022468"/>
    </source>
</evidence>
<keyword evidence="3 5" id="KW-0863">Zinc-finger</keyword>
<proteinExistence type="predicted"/>
<evidence type="ECO:0000256" key="5">
    <source>
        <dbReference type="PROSITE-ProRule" id="PRU00288"/>
    </source>
</evidence>
<dbReference type="EMBL" id="CAJNOM010001180">
    <property type="protein sequence ID" value="CAF1596579.1"/>
    <property type="molecule type" value="Genomic_DNA"/>
</dbReference>
<keyword evidence="12" id="KW-1185">Reference proteome</keyword>
<name>A0A816AGS9_9BILA</name>
<accession>A0A816AGS9</accession>
<dbReference type="EMBL" id="CAJNOM010001165">
    <property type="protein sequence ID" value="CAF1595989.1"/>
    <property type="molecule type" value="Genomic_DNA"/>
</dbReference>
<evidence type="ECO:0000259" key="7">
    <source>
        <dbReference type="PROSITE" id="PS50115"/>
    </source>
</evidence>
<dbReference type="SMART" id="SM00105">
    <property type="entry name" value="ArfGap"/>
    <property type="match status" value="1"/>
</dbReference>
<dbReference type="GO" id="GO:0008270">
    <property type="term" value="F:zinc ion binding"/>
    <property type="evidence" value="ECO:0007669"/>
    <property type="project" value="UniProtKB-KW"/>
</dbReference>
<organism evidence="10 12">
    <name type="scientific">Adineta steineri</name>
    <dbReference type="NCBI Taxonomy" id="433720"/>
    <lineage>
        <taxon>Eukaryota</taxon>
        <taxon>Metazoa</taxon>
        <taxon>Spiralia</taxon>
        <taxon>Gnathifera</taxon>
        <taxon>Rotifera</taxon>
        <taxon>Eurotatoria</taxon>
        <taxon>Bdelloidea</taxon>
        <taxon>Adinetida</taxon>
        <taxon>Adinetidae</taxon>
        <taxon>Adineta</taxon>
    </lineage>
</organism>
<keyword evidence="1" id="KW-0343">GTPase activation</keyword>
<dbReference type="GO" id="GO:0005737">
    <property type="term" value="C:cytoplasm"/>
    <property type="evidence" value="ECO:0007669"/>
    <property type="project" value="TreeGrafter"/>
</dbReference>
<evidence type="ECO:0000256" key="4">
    <source>
        <dbReference type="ARBA" id="ARBA00022833"/>
    </source>
</evidence>
<feature type="region of interest" description="Disordered" evidence="6">
    <location>
        <begin position="206"/>
        <end position="226"/>
    </location>
</feature>
<dbReference type="InterPro" id="IPR051718">
    <property type="entry name" value="ARF_GTPase-activating"/>
</dbReference>
<reference evidence="10" key="1">
    <citation type="submission" date="2021-02" db="EMBL/GenBank/DDBJ databases">
        <authorList>
            <person name="Nowell W R."/>
        </authorList>
    </citation>
    <scope>NUCLEOTIDE SEQUENCE</scope>
</reference>
<dbReference type="PANTHER" id="PTHR45705">
    <property type="entry name" value="FI20236P1"/>
    <property type="match status" value="1"/>
</dbReference>
<dbReference type="FunFam" id="1.10.220.150:FF:000009">
    <property type="entry name" value="stromal membrane-associated protein 1 isoform X1"/>
    <property type="match status" value="1"/>
</dbReference>
<dbReference type="Gene3D" id="1.10.220.150">
    <property type="entry name" value="Arf GTPase activating protein"/>
    <property type="match status" value="1"/>
</dbReference>